<comment type="caution">
    <text evidence="1">The sequence shown here is derived from an EMBL/GenBank/DDBJ whole genome shotgun (WGS) entry which is preliminary data.</text>
</comment>
<dbReference type="Proteomes" id="UP000092611">
    <property type="component" value="Unassembled WGS sequence"/>
</dbReference>
<dbReference type="EMBL" id="LZDL01000027">
    <property type="protein sequence ID" value="OBX46090.1"/>
    <property type="molecule type" value="Genomic_DNA"/>
</dbReference>
<protein>
    <submittedName>
        <fullName evidence="1">Uncharacterized protein</fullName>
    </submittedName>
</protein>
<evidence type="ECO:0000313" key="1">
    <source>
        <dbReference type="EMBL" id="OBX46090.1"/>
    </source>
</evidence>
<organism evidence="1 2">
    <name type="scientific">Haemophilus haemolyticus</name>
    <dbReference type="NCBI Taxonomy" id="726"/>
    <lineage>
        <taxon>Bacteria</taxon>
        <taxon>Pseudomonadati</taxon>
        <taxon>Pseudomonadota</taxon>
        <taxon>Gammaproteobacteria</taxon>
        <taxon>Pasteurellales</taxon>
        <taxon>Pasteurellaceae</taxon>
        <taxon>Haemophilus</taxon>
    </lineage>
</organism>
<sequence>MKPHYAKMHPPPKTEENRLRLIILQLKPIVESWQKIASFKVCLEKGITRTIPQWEVSLGD</sequence>
<dbReference type="RefSeq" id="WP_065246474.1">
    <property type="nucleotide sequence ID" value="NZ_CP031243.1"/>
</dbReference>
<dbReference type="AlphaFoldDB" id="A0A1B8PDP8"/>
<name>A0A1B8PDP8_HAEHA</name>
<reference evidence="1 2" key="1">
    <citation type="submission" date="2016-06" db="EMBL/GenBank/DDBJ databases">
        <title>Draft genome of Haemophilus haemolyticus CCUG 24149.</title>
        <authorList>
            <person name="Engstrom-Jakobsson H."/>
            <person name="Salva-Serra F."/>
            <person name="Thorell K."/>
            <person name="Gonzales-Siles L."/>
            <person name="Karlsson R."/>
            <person name="Boulund F."/>
            <person name="Engstrand L."/>
            <person name="Kristiansson E."/>
            <person name="Moore E."/>
        </authorList>
    </citation>
    <scope>NUCLEOTIDE SEQUENCE [LARGE SCALE GENOMIC DNA]</scope>
    <source>
        <strain evidence="1 2">CCUG 24149</strain>
    </source>
</reference>
<gene>
    <name evidence="1" type="ORF">A9Z62_02320</name>
</gene>
<evidence type="ECO:0000313" key="2">
    <source>
        <dbReference type="Proteomes" id="UP000092611"/>
    </source>
</evidence>
<proteinExistence type="predicted"/>
<accession>A0A1B8PDP8</accession>